<protein>
    <recommendedName>
        <fullName evidence="8">Rhodopsin domain-containing protein</fullName>
    </recommendedName>
</protein>
<accession>A0A6A6YKP6</accession>
<keyword evidence="2 7" id="KW-0812">Transmembrane</keyword>
<dbReference type="InterPro" id="IPR049326">
    <property type="entry name" value="Rhodopsin_dom_fungi"/>
</dbReference>
<dbReference type="GO" id="GO:0016020">
    <property type="term" value="C:membrane"/>
    <property type="evidence" value="ECO:0007669"/>
    <property type="project" value="UniProtKB-SubCell"/>
</dbReference>
<feature type="transmembrane region" description="Helical" evidence="7">
    <location>
        <begin position="172"/>
        <end position="194"/>
    </location>
</feature>
<feature type="transmembrane region" description="Helical" evidence="7">
    <location>
        <begin position="87"/>
        <end position="111"/>
    </location>
</feature>
<evidence type="ECO:0000313" key="11">
    <source>
        <dbReference type="RefSeq" id="XP_033575508.1"/>
    </source>
</evidence>
<evidence type="ECO:0000313" key="9">
    <source>
        <dbReference type="EMBL" id="KAF2808544.1"/>
    </source>
</evidence>
<reference evidence="9 11" key="1">
    <citation type="journal article" date="2020" name="Stud. Mycol.">
        <title>101 Dothideomycetes genomes: a test case for predicting lifestyles and emergence of pathogens.</title>
        <authorList>
            <person name="Haridas S."/>
            <person name="Albert R."/>
            <person name="Binder M."/>
            <person name="Bloem J."/>
            <person name="Labutti K."/>
            <person name="Salamov A."/>
            <person name="Andreopoulos B."/>
            <person name="Baker S."/>
            <person name="Barry K."/>
            <person name="Bills G."/>
            <person name="Bluhm B."/>
            <person name="Cannon C."/>
            <person name="Castanera R."/>
            <person name="Culley D."/>
            <person name="Daum C."/>
            <person name="Ezra D."/>
            <person name="Gonzalez J."/>
            <person name="Henrissat B."/>
            <person name="Kuo A."/>
            <person name="Liang C."/>
            <person name="Lipzen A."/>
            <person name="Lutzoni F."/>
            <person name="Magnuson J."/>
            <person name="Mondo S."/>
            <person name="Nolan M."/>
            <person name="Ohm R."/>
            <person name="Pangilinan J."/>
            <person name="Park H.-J."/>
            <person name="Ramirez L."/>
            <person name="Alfaro M."/>
            <person name="Sun H."/>
            <person name="Tritt A."/>
            <person name="Yoshinaga Y."/>
            <person name="Zwiers L.-H."/>
            <person name="Turgeon B."/>
            <person name="Goodwin S."/>
            <person name="Spatafora J."/>
            <person name="Crous P."/>
            <person name="Grigoriev I."/>
        </authorList>
    </citation>
    <scope>NUCLEOTIDE SEQUENCE</scope>
    <source>
        <strain evidence="9 11">CBS 304.34</strain>
    </source>
</reference>
<dbReference type="Pfam" id="PF20684">
    <property type="entry name" value="Fung_rhodopsin"/>
    <property type="match status" value="1"/>
</dbReference>
<dbReference type="GeneID" id="54458847"/>
<evidence type="ECO:0000256" key="6">
    <source>
        <dbReference type="SAM" id="MobiDB-lite"/>
    </source>
</evidence>
<name>A0A6A6YKP6_9PEZI</name>
<comment type="subcellular location">
    <subcellularLocation>
        <location evidence="1">Membrane</location>
        <topology evidence="1">Multi-pass membrane protein</topology>
    </subcellularLocation>
</comment>
<feature type="transmembrane region" description="Helical" evidence="7">
    <location>
        <begin position="6"/>
        <end position="31"/>
    </location>
</feature>
<gene>
    <name evidence="9 11" type="ORF">BDZ99DRAFT_446094</name>
</gene>
<keyword evidence="10" id="KW-1185">Reference proteome</keyword>
<dbReference type="InterPro" id="IPR052337">
    <property type="entry name" value="SAT4-like"/>
</dbReference>
<evidence type="ECO:0000256" key="2">
    <source>
        <dbReference type="ARBA" id="ARBA00022692"/>
    </source>
</evidence>
<reference evidence="11" key="2">
    <citation type="submission" date="2020-04" db="EMBL/GenBank/DDBJ databases">
        <authorList>
            <consortium name="NCBI Genome Project"/>
        </authorList>
    </citation>
    <scope>NUCLEOTIDE SEQUENCE</scope>
    <source>
        <strain evidence="11">CBS 304.34</strain>
    </source>
</reference>
<organism evidence="9">
    <name type="scientific">Mytilinidion resinicola</name>
    <dbReference type="NCBI Taxonomy" id="574789"/>
    <lineage>
        <taxon>Eukaryota</taxon>
        <taxon>Fungi</taxon>
        <taxon>Dikarya</taxon>
        <taxon>Ascomycota</taxon>
        <taxon>Pezizomycotina</taxon>
        <taxon>Dothideomycetes</taxon>
        <taxon>Pleosporomycetidae</taxon>
        <taxon>Mytilinidiales</taxon>
        <taxon>Mytilinidiaceae</taxon>
        <taxon>Mytilinidion</taxon>
    </lineage>
</organism>
<feature type="transmembrane region" description="Helical" evidence="7">
    <location>
        <begin position="242"/>
        <end position="265"/>
    </location>
</feature>
<evidence type="ECO:0000256" key="4">
    <source>
        <dbReference type="ARBA" id="ARBA00023136"/>
    </source>
</evidence>
<evidence type="ECO:0000259" key="8">
    <source>
        <dbReference type="Pfam" id="PF20684"/>
    </source>
</evidence>
<feature type="transmembrane region" description="Helical" evidence="7">
    <location>
        <begin position="123"/>
        <end position="143"/>
    </location>
</feature>
<dbReference type="RefSeq" id="XP_033575508.1">
    <property type="nucleotide sequence ID" value="XM_033717954.1"/>
</dbReference>
<reference evidence="11" key="3">
    <citation type="submission" date="2025-04" db="UniProtKB">
        <authorList>
            <consortium name="RefSeq"/>
        </authorList>
    </citation>
    <scope>IDENTIFICATION</scope>
    <source>
        <strain evidence="11">CBS 304.34</strain>
    </source>
</reference>
<evidence type="ECO:0000313" key="10">
    <source>
        <dbReference type="Proteomes" id="UP000504636"/>
    </source>
</evidence>
<feature type="domain" description="Rhodopsin" evidence="8">
    <location>
        <begin position="27"/>
        <end position="270"/>
    </location>
</feature>
<dbReference type="PANTHER" id="PTHR33048:SF96">
    <property type="entry name" value="INTEGRAL MEMBRANE PROTEIN"/>
    <property type="match status" value="1"/>
</dbReference>
<evidence type="ECO:0000256" key="3">
    <source>
        <dbReference type="ARBA" id="ARBA00022989"/>
    </source>
</evidence>
<dbReference type="Proteomes" id="UP000504636">
    <property type="component" value="Unplaced"/>
</dbReference>
<dbReference type="PANTHER" id="PTHR33048">
    <property type="entry name" value="PTH11-LIKE INTEGRAL MEMBRANE PROTEIN (AFU_ORTHOLOGUE AFUA_5G11245)"/>
    <property type="match status" value="1"/>
</dbReference>
<proteinExistence type="inferred from homology"/>
<dbReference type="EMBL" id="MU003703">
    <property type="protein sequence ID" value="KAF2808544.1"/>
    <property type="molecule type" value="Genomic_DNA"/>
</dbReference>
<feature type="transmembrane region" description="Helical" evidence="7">
    <location>
        <begin position="206"/>
        <end position="230"/>
    </location>
</feature>
<feature type="transmembrane region" description="Helical" evidence="7">
    <location>
        <begin position="43"/>
        <end position="67"/>
    </location>
</feature>
<comment type="similarity">
    <text evidence="5">Belongs to the SAT4 family.</text>
</comment>
<dbReference type="AlphaFoldDB" id="A0A6A6YKP6"/>
<keyword evidence="3 7" id="KW-1133">Transmembrane helix</keyword>
<sequence length="347" mass="38068">MNLGGSAQGLLAVSILFLILTWTSTVARIYVRKFMLNSLGADDYLAAVSLISFTIFAAFAIQGTRFGLGDFLPHNTPMWVQVTQLKWFLLSTLVYLITISILKVSIGYTLLRFAPTKNYRITIYVCMIVTAVVGIFYFFFLLLECTPTYLFWTALAQDKNCRDARIAGGAAYVLSAVNALTDWVFGILPIAIVWKLNMTLWKKTLVSGILALGIAASIATLLRISSIVIFTQPTTDSEPNGIGGIVLWSIIEPGIGLTAISLAAIRPLIATFSSRFRSALSSGQKTTANSRTEIRVHTDFELLEEGADGRSSRNKSAMNVAVSNDAKYEVAESSERGRRPSRVHEQV</sequence>
<dbReference type="OrthoDB" id="3936451at2759"/>
<evidence type="ECO:0000256" key="1">
    <source>
        <dbReference type="ARBA" id="ARBA00004141"/>
    </source>
</evidence>
<feature type="region of interest" description="Disordered" evidence="6">
    <location>
        <begin position="328"/>
        <end position="347"/>
    </location>
</feature>
<evidence type="ECO:0000256" key="7">
    <source>
        <dbReference type="SAM" id="Phobius"/>
    </source>
</evidence>
<evidence type="ECO:0000256" key="5">
    <source>
        <dbReference type="ARBA" id="ARBA00038359"/>
    </source>
</evidence>
<keyword evidence="4 7" id="KW-0472">Membrane</keyword>